<dbReference type="Proteomes" id="UP000005627">
    <property type="component" value="Chromosome 6"/>
</dbReference>
<dbReference type="InParanoid" id="G8ZW79"/>
<evidence type="ECO:0000313" key="4">
    <source>
        <dbReference type="Proteomes" id="UP000005627"/>
    </source>
</evidence>
<dbReference type="GeneID" id="11501175"/>
<dbReference type="GO" id="GO:0045454">
    <property type="term" value="P:cell redox homeostasis"/>
    <property type="evidence" value="ECO:0007669"/>
    <property type="project" value="EnsemblFungi"/>
</dbReference>
<dbReference type="FunCoup" id="G8ZW79">
    <property type="interactions" value="32"/>
</dbReference>
<dbReference type="KEGG" id="tdl:TDEL_0F00620"/>
<organism evidence="3 4">
    <name type="scientific">Torulaspora delbrueckii</name>
    <name type="common">Yeast</name>
    <name type="synonym">Candida colliculosa</name>
    <dbReference type="NCBI Taxonomy" id="4950"/>
    <lineage>
        <taxon>Eukaryota</taxon>
        <taxon>Fungi</taxon>
        <taxon>Dikarya</taxon>
        <taxon>Ascomycota</taxon>
        <taxon>Saccharomycotina</taxon>
        <taxon>Saccharomycetes</taxon>
        <taxon>Saccharomycetales</taxon>
        <taxon>Saccharomycetaceae</taxon>
        <taxon>Torulaspora</taxon>
    </lineage>
</organism>
<accession>G8ZW79</accession>
<dbReference type="SUPFAM" id="SSF52833">
    <property type="entry name" value="Thioredoxin-like"/>
    <property type="match status" value="1"/>
</dbReference>
<keyword evidence="4" id="KW-1185">Reference proteome</keyword>
<comment type="similarity">
    <text evidence="1">Belongs to the AIM32 family.</text>
</comment>
<dbReference type="GO" id="GO:0005759">
    <property type="term" value="C:mitochondrial matrix"/>
    <property type="evidence" value="ECO:0007669"/>
    <property type="project" value="EnsemblFungi"/>
</dbReference>
<sequence length="321" mass="36374">MLRQTGLLSKQRAYFHRQYQFVESVFASDQTVTSQCECYSKEVNSNLGQDKQLDIKIEIPKKIPEYKKHVLVVSPRDRSVEDTEWKSSWQSKLELNPRWPYSIIGSLKEHLKHSNAGSGILVNAISLISGEFAPLEPSDEQVASIFVLPDMKLYRVSKGEISDFAHFLGGGVSEESRNKHLNFYDFLKGANNAQVNPKPSRSESVKPHFDHEVLEKDWLLICGHLQRDHRCGIIAEDCIKEIKTKGLCADRNIAVISHIGGHKYAGNIILYNHEKSSDDSKKLIDCLWFSKVLPPTLSILLENLENGKIPKELFRGGVSMN</sequence>
<dbReference type="GO" id="GO:0065003">
    <property type="term" value="P:protein-containing complex assembly"/>
    <property type="evidence" value="ECO:0007669"/>
    <property type="project" value="EnsemblFungi"/>
</dbReference>
<dbReference type="eggNOG" id="ENOG502QS3W">
    <property type="taxonomic scope" value="Eukaryota"/>
</dbReference>
<dbReference type="STRING" id="1076872.G8ZW79"/>
<dbReference type="EMBL" id="HE616747">
    <property type="protein sequence ID" value="CCE92873.1"/>
    <property type="molecule type" value="Genomic_DNA"/>
</dbReference>
<dbReference type="GO" id="GO:0005758">
    <property type="term" value="C:mitochondrial intermembrane space"/>
    <property type="evidence" value="ECO:0007669"/>
    <property type="project" value="EnsemblFungi"/>
</dbReference>
<gene>
    <name evidence="3" type="primary">TDEL0F00620</name>
    <name evidence="3" type="ORF">TDEL_0F00620</name>
</gene>
<evidence type="ECO:0000313" key="3">
    <source>
        <dbReference type="EMBL" id="CCE92873.1"/>
    </source>
</evidence>
<dbReference type="InterPro" id="IPR009737">
    <property type="entry name" value="Aim32/Apd1-like"/>
</dbReference>
<reference evidence="3 4" key="1">
    <citation type="journal article" date="2011" name="Proc. Natl. Acad. Sci. U.S.A.">
        <title>Evolutionary erosion of yeast sex chromosomes by mating-type switching accidents.</title>
        <authorList>
            <person name="Gordon J.L."/>
            <person name="Armisen D."/>
            <person name="Proux-Wera E."/>
            <person name="Oheigeartaigh S.S."/>
            <person name="Byrne K.P."/>
            <person name="Wolfe K.H."/>
        </authorList>
    </citation>
    <scope>NUCLEOTIDE SEQUENCE [LARGE SCALE GENOMIC DNA]</scope>
    <source>
        <strain evidence="4">ATCC 10662 / CBS 1146 / NBRC 0425 / NCYC 2629 / NRRL Y-866</strain>
    </source>
</reference>
<proteinExistence type="inferred from homology"/>
<dbReference type="AlphaFoldDB" id="G8ZW79"/>
<name>G8ZW79_TORDE</name>
<dbReference type="HOGENOM" id="CLU_044499_1_0_1"/>
<evidence type="ECO:0000256" key="2">
    <source>
        <dbReference type="ARBA" id="ARBA00040895"/>
    </source>
</evidence>
<protein>
    <recommendedName>
        <fullName evidence="2">Altered inheritance of mitochondria protein 32</fullName>
    </recommendedName>
</protein>
<dbReference type="Pfam" id="PF06999">
    <property type="entry name" value="Suc_Fer-like"/>
    <property type="match status" value="1"/>
</dbReference>
<evidence type="ECO:0000256" key="1">
    <source>
        <dbReference type="ARBA" id="ARBA00038208"/>
    </source>
</evidence>
<dbReference type="PANTHER" id="PTHR31902">
    <property type="entry name" value="ACTIN PATCHES DISTAL PROTEIN 1"/>
    <property type="match status" value="1"/>
</dbReference>
<dbReference type="PANTHER" id="PTHR31902:SF7">
    <property type="entry name" value="ALTERED INHERITANCE OF MITOCHONDRIA PROTEIN 32"/>
    <property type="match status" value="1"/>
</dbReference>
<dbReference type="InterPro" id="IPR036249">
    <property type="entry name" value="Thioredoxin-like_sf"/>
</dbReference>
<dbReference type="RefSeq" id="XP_003682084.1">
    <property type="nucleotide sequence ID" value="XM_003682036.1"/>
</dbReference>
<dbReference type="OrthoDB" id="10253744at2759"/>